<accession>A0A2G8LMI2</accession>
<proteinExistence type="predicted"/>
<dbReference type="InterPro" id="IPR015943">
    <property type="entry name" value="WD40/YVTN_repeat-like_dom_sf"/>
</dbReference>
<dbReference type="InterPro" id="IPR036322">
    <property type="entry name" value="WD40_repeat_dom_sf"/>
</dbReference>
<feature type="compositionally biased region" description="Basic and acidic residues" evidence="1">
    <location>
        <begin position="501"/>
        <end position="510"/>
    </location>
</feature>
<evidence type="ECO:0000313" key="3">
    <source>
        <dbReference type="Proteomes" id="UP000230750"/>
    </source>
</evidence>
<dbReference type="PANTHER" id="PTHR23287">
    <property type="entry name" value="RUBY-EYE2-LIKE PROTEIN"/>
    <property type="match status" value="1"/>
</dbReference>
<sequence>MEFKEHETLSQLFDLLPRRAQKGLMTTSVEWTCMDADVHFIVLGANISLVYVYDRSEQTIIRLRPEDKSCSISCIKLQSSLDYQLAAGTNKGHVELYLLPSKAPGRGKEVRKMFLKGLHKTTVTCAAWSTNGMKLFTGDDLGTVMYTSVDLYEHTHQSMMVVKEDDTIVQLNYSYKTLLVSTASRALLCYTNEDNKCQQIGQQARKVKGNFGAMFIPTMCKPSDAMIYATRPGLRVWKAGMNGAVSETILFKDWLLKDFLEIKLLEDTLVDSLEVPAEVQFGKLAVVSGSLVVIWSYSCLFILNPTVEGKLAVIGRCHGLLGSIIDVTALDDEILVLRKSSKKPVIRLGLNPEKELAKEAYHFSEKEQSYLQSLKFSGSPSTSFVSGGISSAKQTALKEGLSTFKNVFKKAADELTDGAIKAKEDIERNARSLKLKLDILGEDSSSVVSSQGSDDRDGDFESRGERRDVTTPETPVPSVSSEKVFLKDYTKIPTKPCYHNQTKEAAKEQLAEQAESEPPDITMETTSMEKTNQGAFEDDLNQPTGDTSDSKQEIMAKETILNPEDEVESEELLKTLEADFNHRDDLVAQSDGAFIAEMREEPLNDQPGTEIVGASAAVSDVIPDSQSASSQENQRRFGHPKLNISDPQPLRSYEPEPDLPVSRDRPESVYQDIYGTSRRDWNGRNPLGDLLEVEDTDSETEGQELDIGDMDDLVLTENIQQKLSSSWLQCTTPGYITKLVASEKHIWCVDSKERIYFSLTSKLACSWNKLKGIHARQIAVSPSGNIVWIVKGRHNGAYASNAILPKSKIGTRWHYICSDVSSICLDDNTAWIINENGEVSVHSGITRERPYTHAKKVESNFDIREIVANRGVVWALTSEHKVVYRTEVSVRRWHGKKWKVMEDSSDLKAVSIALDSKHMGWAIDKEGRVWFRTGVI</sequence>
<organism evidence="2 3">
    <name type="scientific">Stichopus japonicus</name>
    <name type="common">Sea cucumber</name>
    <dbReference type="NCBI Taxonomy" id="307972"/>
    <lineage>
        <taxon>Eukaryota</taxon>
        <taxon>Metazoa</taxon>
        <taxon>Echinodermata</taxon>
        <taxon>Eleutherozoa</taxon>
        <taxon>Echinozoa</taxon>
        <taxon>Holothuroidea</taxon>
        <taxon>Aspidochirotacea</taxon>
        <taxon>Aspidochirotida</taxon>
        <taxon>Stichopodidae</taxon>
        <taxon>Apostichopus</taxon>
    </lineage>
</organism>
<dbReference type="PANTHER" id="PTHR23287:SF16">
    <property type="entry name" value="TECTONIN BETA-PROPELLER REPEAT-CONTAINING PROTEIN 2"/>
    <property type="match status" value="1"/>
</dbReference>
<dbReference type="AlphaFoldDB" id="A0A2G8LMI2"/>
<dbReference type="GO" id="GO:0005737">
    <property type="term" value="C:cytoplasm"/>
    <property type="evidence" value="ECO:0007669"/>
    <property type="project" value="GOC"/>
</dbReference>
<dbReference type="Proteomes" id="UP000230750">
    <property type="component" value="Unassembled WGS sequence"/>
</dbReference>
<name>A0A2G8LMI2_STIJA</name>
<feature type="region of interest" description="Disordered" evidence="1">
    <location>
        <begin position="444"/>
        <end position="481"/>
    </location>
</feature>
<comment type="caution">
    <text evidence="2">The sequence shown here is derived from an EMBL/GenBank/DDBJ whole genome shotgun (WGS) entry which is preliminary data.</text>
</comment>
<dbReference type="GO" id="GO:0032527">
    <property type="term" value="P:protein exit from endoplasmic reticulum"/>
    <property type="evidence" value="ECO:0007669"/>
    <property type="project" value="TreeGrafter"/>
</dbReference>
<dbReference type="Gene3D" id="2.130.10.10">
    <property type="entry name" value="YVTN repeat-like/Quinoprotein amine dehydrogenase"/>
    <property type="match status" value="1"/>
</dbReference>
<dbReference type="EMBL" id="MRZV01000031">
    <property type="protein sequence ID" value="PIK61468.1"/>
    <property type="molecule type" value="Genomic_DNA"/>
</dbReference>
<protein>
    <submittedName>
        <fullName evidence="2">Putative tectonin beta-propeller repeat-containing protein 2 isoform X1</fullName>
    </submittedName>
</protein>
<reference evidence="2 3" key="1">
    <citation type="journal article" date="2017" name="PLoS Biol.">
        <title>The sea cucumber genome provides insights into morphological evolution and visceral regeneration.</title>
        <authorList>
            <person name="Zhang X."/>
            <person name="Sun L."/>
            <person name="Yuan J."/>
            <person name="Sun Y."/>
            <person name="Gao Y."/>
            <person name="Zhang L."/>
            <person name="Li S."/>
            <person name="Dai H."/>
            <person name="Hamel J.F."/>
            <person name="Liu C."/>
            <person name="Yu Y."/>
            <person name="Liu S."/>
            <person name="Lin W."/>
            <person name="Guo K."/>
            <person name="Jin S."/>
            <person name="Xu P."/>
            <person name="Storey K.B."/>
            <person name="Huan P."/>
            <person name="Zhang T."/>
            <person name="Zhou Y."/>
            <person name="Zhang J."/>
            <person name="Lin C."/>
            <person name="Li X."/>
            <person name="Xing L."/>
            <person name="Huo D."/>
            <person name="Sun M."/>
            <person name="Wang L."/>
            <person name="Mercier A."/>
            <person name="Li F."/>
            <person name="Yang H."/>
            <person name="Xiang J."/>
        </authorList>
    </citation>
    <scope>NUCLEOTIDE SEQUENCE [LARGE SCALE GENOMIC DNA]</scope>
    <source>
        <strain evidence="2">Shaxun</strain>
        <tissue evidence="2">Muscle</tissue>
    </source>
</reference>
<evidence type="ECO:0000313" key="2">
    <source>
        <dbReference type="EMBL" id="PIK61468.1"/>
    </source>
</evidence>
<dbReference type="OrthoDB" id="9930272at2759"/>
<dbReference type="SUPFAM" id="SSF50978">
    <property type="entry name" value="WD40 repeat-like"/>
    <property type="match status" value="1"/>
</dbReference>
<evidence type="ECO:0000256" key="1">
    <source>
        <dbReference type="SAM" id="MobiDB-lite"/>
    </source>
</evidence>
<gene>
    <name evidence="2" type="ORF">BSL78_01593</name>
</gene>
<dbReference type="Pfam" id="PF19193">
    <property type="entry name" value="Tectonin"/>
    <property type="match status" value="1"/>
</dbReference>
<dbReference type="SMART" id="SM00706">
    <property type="entry name" value="TECPR"/>
    <property type="match status" value="5"/>
</dbReference>
<feature type="region of interest" description="Disordered" evidence="1">
    <location>
        <begin position="500"/>
        <end position="521"/>
    </location>
</feature>
<feature type="region of interest" description="Disordered" evidence="1">
    <location>
        <begin position="623"/>
        <end position="664"/>
    </location>
</feature>
<feature type="compositionally biased region" description="Basic and acidic residues" evidence="1">
    <location>
        <begin position="453"/>
        <end position="470"/>
    </location>
</feature>
<dbReference type="STRING" id="307972.A0A2G8LMI2"/>
<feature type="compositionally biased region" description="Polar residues" evidence="1">
    <location>
        <begin position="471"/>
        <end position="481"/>
    </location>
</feature>
<dbReference type="InterPro" id="IPR006624">
    <property type="entry name" value="Beta-propeller_rpt_TECPR"/>
</dbReference>
<keyword evidence="3" id="KW-1185">Reference proteome</keyword>